<proteinExistence type="predicted"/>
<evidence type="ECO:0008006" key="4">
    <source>
        <dbReference type="Google" id="ProtNLM"/>
    </source>
</evidence>
<protein>
    <recommendedName>
        <fullName evidence="4">Translation machinery associated TMA7</fullName>
    </recommendedName>
</protein>
<dbReference type="EMBL" id="BAAFGZ010000014">
    <property type="protein sequence ID" value="GAB0132301.1"/>
    <property type="molecule type" value="Genomic_DNA"/>
</dbReference>
<feature type="region of interest" description="Disordered" evidence="1">
    <location>
        <begin position="45"/>
        <end position="70"/>
    </location>
</feature>
<evidence type="ECO:0000313" key="3">
    <source>
        <dbReference type="Proteomes" id="UP001562357"/>
    </source>
</evidence>
<reference evidence="3" key="1">
    <citation type="submission" date="2024-06" db="EMBL/GenBank/DDBJ databases">
        <title>Draft Genome Sequences of Epichloe bromicola Strains Isolated from Elymus ciliaris.</title>
        <authorList>
            <consortium name="Epichloe bromicola genome sequencing consortium"/>
            <person name="Miura A."/>
            <person name="Imano S."/>
            <person name="Ashida A."/>
            <person name="Sato I."/>
            <person name="Chiba S."/>
            <person name="Tanaka A."/>
            <person name="Camagna M."/>
            <person name="Takemoto D."/>
        </authorList>
    </citation>
    <scope>NUCLEOTIDE SEQUENCE [LARGE SCALE GENOMIC DNA]</scope>
    <source>
        <strain evidence="3">DP</strain>
    </source>
</reference>
<name>A0ABQ0CFU2_9HYPO</name>
<gene>
    <name evidence="2" type="primary">g742</name>
    <name evidence="2" type="ORF">EsDP_00000742</name>
</gene>
<keyword evidence="3" id="KW-1185">Reference proteome</keyword>
<dbReference type="Proteomes" id="UP001562357">
    <property type="component" value="Unassembled WGS sequence"/>
</dbReference>
<dbReference type="Pfam" id="PF09072">
    <property type="entry name" value="TMA7"/>
    <property type="match status" value="1"/>
</dbReference>
<comment type="caution">
    <text evidence="2">The sequence shown here is derived from an EMBL/GenBank/DDBJ whole genome shotgun (WGS) entry which is preliminary data.</text>
</comment>
<organism evidence="2 3">
    <name type="scientific">Epichloe bromicola</name>
    <dbReference type="NCBI Taxonomy" id="79588"/>
    <lineage>
        <taxon>Eukaryota</taxon>
        <taxon>Fungi</taxon>
        <taxon>Dikarya</taxon>
        <taxon>Ascomycota</taxon>
        <taxon>Pezizomycotina</taxon>
        <taxon>Sordariomycetes</taxon>
        <taxon>Hypocreomycetidae</taxon>
        <taxon>Hypocreales</taxon>
        <taxon>Clavicipitaceae</taxon>
        <taxon>Epichloe</taxon>
    </lineage>
</organism>
<feature type="region of interest" description="Disordered" evidence="1">
    <location>
        <begin position="1"/>
        <end position="31"/>
    </location>
</feature>
<sequence length="70" mass="7388">MGGQSRQGGTRKPERGTKSKPKGPEDPEDEALRLKVAADKKAEKEMAAKIAGKKGPLNTGAQGIKKSSKK</sequence>
<evidence type="ECO:0000256" key="1">
    <source>
        <dbReference type="SAM" id="MobiDB-lite"/>
    </source>
</evidence>
<evidence type="ECO:0000313" key="2">
    <source>
        <dbReference type="EMBL" id="GAB0132301.1"/>
    </source>
</evidence>
<dbReference type="InterPro" id="IPR015157">
    <property type="entry name" value="TMA7"/>
</dbReference>
<feature type="compositionally biased region" description="Basic and acidic residues" evidence="1">
    <location>
        <begin position="11"/>
        <end position="31"/>
    </location>
</feature>
<accession>A0ABQ0CFU2</accession>